<name>A0AAV9AQF2_ACOGR</name>
<reference evidence="6" key="2">
    <citation type="submission" date="2023-06" db="EMBL/GenBank/DDBJ databases">
        <authorList>
            <person name="Ma L."/>
            <person name="Liu K.-W."/>
            <person name="Li Z."/>
            <person name="Hsiao Y.-Y."/>
            <person name="Qi Y."/>
            <person name="Fu T."/>
            <person name="Tang G."/>
            <person name="Zhang D."/>
            <person name="Sun W.-H."/>
            <person name="Liu D.-K."/>
            <person name="Li Y."/>
            <person name="Chen G.-Z."/>
            <person name="Liu X.-D."/>
            <person name="Liao X.-Y."/>
            <person name="Jiang Y.-T."/>
            <person name="Yu X."/>
            <person name="Hao Y."/>
            <person name="Huang J."/>
            <person name="Zhao X.-W."/>
            <person name="Ke S."/>
            <person name="Chen Y.-Y."/>
            <person name="Wu W.-L."/>
            <person name="Hsu J.-L."/>
            <person name="Lin Y.-F."/>
            <person name="Huang M.-D."/>
            <person name="Li C.-Y."/>
            <person name="Huang L."/>
            <person name="Wang Z.-W."/>
            <person name="Zhao X."/>
            <person name="Zhong W.-Y."/>
            <person name="Peng D.-H."/>
            <person name="Ahmad S."/>
            <person name="Lan S."/>
            <person name="Zhang J.-S."/>
            <person name="Tsai W.-C."/>
            <person name="Van De Peer Y."/>
            <person name="Liu Z.-J."/>
        </authorList>
    </citation>
    <scope>NUCLEOTIDE SEQUENCE</scope>
    <source>
        <strain evidence="6">SCP</strain>
        <tissue evidence="6">Leaves</tissue>
    </source>
</reference>
<dbReference type="EMBL" id="JAUJYN010000007">
    <property type="protein sequence ID" value="KAK1266593.1"/>
    <property type="molecule type" value="Genomic_DNA"/>
</dbReference>
<evidence type="ECO:0000259" key="5">
    <source>
        <dbReference type="PROSITE" id="PS50966"/>
    </source>
</evidence>
<accession>A0AAV9AQF2</accession>
<keyword evidence="3" id="KW-0862">Zinc</keyword>
<dbReference type="PROSITE" id="PS50966">
    <property type="entry name" value="ZF_SWIM"/>
    <property type="match status" value="1"/>
</dbReference>
<keyword evidence="2 4" id="KW-0863">Zinc-finger</keyword>
<protein>
    <recommendedName>
        <fullName evidence="5">SWIM-type domain-containing protein</fullName>
    </recommendedName>
</protein>
<dbReference type="SMART" id="SM00575">
    <property type="entry name" value="ZnF_PMZ"/>
    <property type="match status" value="1"/>
</dbReference>
<dbReference type="PANTHER" id="PTHR31973">
    <property type="entry name" value="POLYPROTEIN, PUTATIVE-RELATED"/>
    <property type="match status" value="1"/>
</dbReference>
<dbReference type="Pfam" id="PF04434">
    <property type="entry name" value="SWIM"/>
    <property type="match status" value="1"/>
</dbReference>
<reference evidence="6" key="1">
    <citation type="journal article" date="2023" name="Nat. Commun.">
        <title>Diploid and tetraploid genomes of Acorus and the evolution of monocots.</title>
        <authorList>
            <person name="Ma L."/>
            <person name="Liu K.W."/>
            <person name="Li Z."/>
            <person name="Hsiao Y.Y."/>
            <person name="Qi Y."/>
            <person name="Fu T."/>
            <person name="Tang G.D."/>
            <person name="Zhang D."/>
            <person name="Sun W.H."/>
            <person name="Liu D.K."/>
            <person name="Li Y."/>
            <person name="Chen G.Z."/>
            <person name="Liu X.D."/>
            <person name="Liao X.Y."/>
            <person name="Jiang Y.T."/>
            <person name="Yu X."/>
            <person name="Hao Y."/>
            <person name="Huang J."/>
            <person name="Zhao X.W."/>
            <person name="Ke S."/>
            <person name="Chen Y.Y."/>
            <person name="Wu W.L."/>
            <person name="Hsu J.L."/>
            <person name="Lin Y.F."/>
            <person name="Huang M.D."/>
            <person name="Li C.Y."/>
            <person name="Huang L."/>
            <person name="Wang Z.W."/>
            <person name="Zhao X."/>
            <person name="Zhong W.Y."/>
            <person name="Peng D.H."/>
            <person name="Ahmad S."/>
            <person name="Lan S."/>
            <person name="Zhang J.S."/>
            <person name="Tsai W.C."/>
            <person name="Van de Peer Y."/>
            <person name="Liu Z.J."/>
        </authorList>
    </citation>
    <scope>NUCLEOTIDE SEQUENCE</scope>
    <source>
        <strain evidence="6">SCP</strain>
    </source>
</reference>
<gene>
    <name evidence="6" type="ORF">QJS04_geneDACA002546</name>
</gene>
<evidence type="ECO:0000313" key="6">
    <source>
        <dbReference type="EMBL" id="KAK1266593.1"/>
    </source>
</evidence>
<dbReference type="PANTHER" id="PTHR31973:SF188">
    <property type="entry name" value="POLYPROTEIN, PUTATIVE-RELATED"/>
    <property type="match status" value="1"/>
</dbReference>
<dbReference type="InterPro" id="IPR007527">
    <property type="entry name" value="Znf_SWIM"/>
</dbReference>
<dbReference type="InterPro" id="IPR006564">
    <property type="entry name" value="Znf_PMZ"/>
</dbReference>
<evidence type="ECO:0000256" key="1">
    <source>
        <dbReference type="ARBA" id="ARBA00022723"/>
    </source>
</evidence>
<organism evidence="6 7">
    <name type="scientific">Acorus gramineus</name>
    <name type="common">Dwarf sweet flag</name>
    <dbReference type="NCBI Taxonomy" id="55184"/>
    <lineage>
        <taxon>Eukaryota</taxon>
        <taxon>Viridiplantae</taxon>
        <taxon>Streptophyta</taxon>
        <taxon>Embryophyta</taxon>
        <taxon>Tracheophyta</taxon>
        <taxon>Spermatophyta</taxon>
        <taxon>Magnoliopsida</taxon>
        <taxon>Liliopsida</taxon>
        <taxon>Acoraceae</taxon>
        <taxon>Acorus</taxon>
    </lineage>
</organism>
<proteinExistence type="predicted"/>
<keyword evidence="7" id="KW-1185">Reference proteome</keyword>
<keyword evidence="1" id="KW-0479">Metal-binding</keyword>
<sequence length="163" mass="18756">MTSSAAAKYLEDVTDQACSRSQFGTRLKCNYLTNNISVSFNAWINKARGLSIVDMVDMIRQQIMERMDHRRIFGIKWKGKLVPKAFKYVQNLVKDIGGYIVRRSDDHRAEVVGPEMVCVVRLDERTCTCRIWQVSGLPCVHATTFITRIRGLDICDYVHPFYS</sequence>
<evidence type="ECO:0000313" key="7">
    <source>
        <dbReference type="Proteomes" id="UP001179952"/>
    </source>
</evidence>
<dbReference type="Proteomes" id="UP001179952">
    <property type="component" value="Unassembled WGS sequence"/>
</dbReference>
<comment type="caution">
    <text evidence="6">The sequence shown here is derived from an EMBL/GenBank/DDBJ whole genome shotgun (WGS) entry which is preliminary data.</text>
</comment>
<dbReference type="GO" id="GO:0008270">
    <property type="term" value="F:zinc ion binding"/>
    <property type="evidence" value="ECO:0007669"/>
    <property type="project" value="UniProtKB-KW"/>
</dbReference>
<evidence type="ECO:0000256" key="4">
    <source>
        <dbReference type="PROSITE-ProRule" id="PRU00325"/>
    </source>
</evidence>
<feature type="domain" description="SWIM-type" evidence="5">
    <location>
        <begin position="118"/>
        <end position="150"/>
    </location>
</feature>
<dbReference type="AlphaFoldDB" id="A0AAV9AQF2"/>
<evidence type="ECO:0000256" key="3">
    <source>
        <dbReference type="ARBA" id="ARBA00022833"/>
    </source>
</evidence>
<evidence type="ECO:0000256" key="2">
    <source>
        <dbReference type="ARBA" id="ARBA00022771"/>
    </source>
</evidence>